<accession>A0ABQ3KNH0</accession>
<evidence type="ECO:0000259" key="5">
    <source>
        <dbReference type="Pfam" id="PF06722"/>
    </source>
</evidence>
<protein>
    <submittedName>
        <fullName evidence="7">Glycosyl transferase</fullName>
    </submittedName>
</protein>
<evidence type="ECO:0000256" key="3">
    <source>
        <dbReference type="ARBA" id="ARBA00022679"/>
    </source>
</evidence>
<dbReference type="CDD" id="cd03784">
    <property type="entry name" value="GT1_Gtf-like"/>
    <property type="match status" value="1"/>
</dbReference>
<dbReference type="RefSeq" id="WP_191315824.1">
    <property type="nucleotide sequence ID" value="NZ_BNAW01000049.1"/>
</dbReference>
<evidence type="ECO:0000256" key="4">
    <source>
        <dbReference type="SAM" id="SignalP"/>
    </source>
</evidence>
<feature type="chain" id="PRO_5045947291" evidence="4">
    <location>
        <begin position="27"/>
        <end position="372"/>
    </location>
</feature>
<evidence type="ECO:0000259" key="6">
    <source>
        <dbReference type="Pfam" id="PF21036"/>
    </source>
</evidence>
<dbReference type="InterPro" id="IPR048284">
    <property type="entry name" value="EryCIII-like_N"/>
</dbReference>
<keyword evidence="2" id="KW-0328">Glycosyltransferase</keyword>
<dbReference type="Proteomes" id="UP000649955">
    <property type="component" value="Unassembled WGS sequence"/>
</dbReference>
<feature type="domain" description="Erythromycin biosynthesis protein CIII-like C-terminal" evidence="5">
    <location>
        <begin position="225"/>
        <end position="365"/>
    </location>
</feature>
<sequence>MRILMTCRPAYGHLFPLLPLANAARAAGHEVVFGTGEAFVPQVRALGFEAHRVGVSIADAEAEAKRRHGEDAGFLDVGITMFAELLPRATMADLRPLLPGLRPDLVVYEQSDVGTGALAQRAGIPAVSHVIGRSVSPEVLSVAAERLAPLWDTPPADAMLGDACVDVWPDSVRDPGTAAVPKVFRMRPTPYNADVPLPPLPRDGFVYLTLGTVVFGATQVLRGAIAALSRLPVDVVVAVGPGDPAALGPVPENVRVAGFVPQAEVLEHAGMVVHHGGTGTVLGTLAAGLPQLILPQGADQFANAEALSALGAAKALVGDAIRIDAIEAAARELLDDSAAREIARGIAAEIAAMPAPETVLDELVAWSWECSE</sequence>
<evidence type="ECO:0000256" key="1">
    <source>
        <dbReference type="ARBA" id="ARBA00006962"/>
    </source>
</evidence>
<dbReference type="PANTHER" id="PTHR48050">
    <property type="entry name" value="STEROL 3-BETA-GLUCOSYLTRANSFERASE"/>
    <property type="match status" value="1"/>
</dbReference>
<dbReference type="Pfam" id="PF06722">
    <property type="entry name" value="EryCIII-like_C"/>
    <property type="match status" value="1"/>
</dbReference>
<keyword evidence="8" id="KW-1185">Reference proteome</keyword>
<dbReference type="GO" id="GO:0016740">
    <property type="term" value="F:transferase activity"/>
    <property type="evidence" value="ECO:0007669"/>
    <property type="project" value="UniProtKB-KW"/>
</dbReference>
<comment type="similarity">
    <text evidence="1">Belongs to the glycosyltransferase 28 family.</text>
</comment>
<gene>
    <name evidence="7" type="ORF">GCM10017567_72240</name>
</gene>
<dbReference type="InterPro" id="IPR050426">
    <property type="entry name" value="Glycosyltransferase_28"/>
</dbReference>
<reference evidence="8" key="1">
    <citation type="journal article" date="2019" name="Int. J. Syst. Evol. Microbiol.">
        <title>The Global Catalogue of Microorganisms (GCM) 10K type strain sequencing project: providing services to taxonomists for standard genome sequencing and annotation.</title>
        <authorList>
            <consortium name="The Broad Institute Genomics Platform"/>
            <consortium name="The Broad Institute Genome Sequencing Center for Infectious Disease"/>
            <person name="Wu L."/>
            <person name="Ma J."/>
        </authorList>
    </citation>
    <scope>NUCLEOTIDE SEQUENCE [LARGE SCALE GENOMIC DNA]</scope>
    <source>
        <strain evidence="8">CGMCC 4.7680</strain>
    </source>
</reference>
<dbReference type="PANTHER" id="PTHR48050:SF13">
    <property type="entry name" value="STEROL 3-BETA-GLUCOSYLTRANSFERASE UGT80A2"/>
    <property type="match status" value="1"/>
</dbReference>
<proteinExistence type="inferred from homology"/>
<dbReference type="EMBL" id="BNAW01000049">
    <property type="protein sequence ID" value="GHG40435.1"/>
    <property type="molecule type" value="Genomic_DNA"/>
</dbReference>
<dbReference type="SUPFAM" id="SSF53756">
    <property type="entry name" value="UDP-Glycosyltransferase/glycogen phosphorylase"/>
    <property type="match status" value="1"/>
</dbReference>
<comment type="caution">
    <text evidence="7">The sequence shown here is derived from an EMBL/GenBank/DDBJ whole genome shotgun (WGS) entry which is preliminary data.</text>
</comment>
<dbReference type="Pfam" id="PF21036">
    <property type="entry name" value="EryCIII-like_N"/>
    <property type="match status" value="1"/>
</dbReference>
<organism evidence="7 8">
    <name type="scientific">Amycolatopsis bullii</name>
    <dbReference type="NCBI Taxonomy" id="941987"/>
    <lineage>
        <taxon>Bacteria</taxon>
        <taxon>Bacillati</taxon>
        <taxon>Actinomycetota</taxon>
        <taxon>Actinomycetes</taxon>
        <taxon>Pseudonocardiales</taxon>
        <taxon>Pseudonocardiaceae</taxon>
        <taxon>Amycolatopsis</taxon>
    </lineage>
</organism>
<dbReference type="InterPro" id="IPR002213">
    <property type="entry name" value="UDP_glucos_trans"/>
</dbReference>
<keyword evidence="3 7" id="KW-0808">Transferase</keyword>
<feature type="signal peptide" evidence="4">
    <location>
        <begin position="1"/>
        <end position="26"/>
    </location>
</feature>
<evidence type="ECO:0000256" key="2">
    <source>
        <dbReference type="ARBA" id="ARBA00022676"/>
    </source>
</evidence>
<evidence type="ECO:0000313" key="7">
    <source>
        <dbReference type="EMBL" id="GHG40435.1"/>
    </source>
</evidence>
<name>A0ABQ3KNH0_9PSEU</name>
<keyword evidence="4" id="KW-0732">Signal</keyword>
<evidence type="ECO:0000313" key="8">
    <source>
        <dbReference type="Proteomes" id="UP000649955"/>
    </source>
</evidence>
<dbReference type="InterPro" id="IPR010610">
    <property type="entry name" value="EryCIII-like_C"/>
</dbReference>
<feature type="domain" description="Erythromycin biosynthesis protein CIII-like N-terminal" evidence="6">
    <location>
        <begin position="23"/>
        <end position="193"/>
    </location>
</feature>
<dbReference type="Gene3D" id="3.40.50.2000">
    <property type="entry name" value="Glycogen Phosphorylase B"/>
    <property type="match status" value="2"/>
</dbReference>